<dbReference type="Pfam" id="PF01590">
    <property type="entry name" value="GAF"/>
    <property type="match status" value="1"/>
</dbReference>
<dbReference type="CDD" id="cd01949">
    <property type="entry name" value="GGDEF"/>
    <property type="match status" value="1"/>
</dbReference>
<evidence type="ECO:0000313" key="6">
    <source>
        <dbReference type="EMBL" id="QDT62963.1"/>
    </source>
</evidence>
<dbReference type="InterPro" id="IPR003018">
    <property type="entry name" value="GAF"/>
</dbReference>
<evidence type="ECO:0000313" key="7">
    <source>
        <dbReference type="Proteomes" id="UP000319976"/>
    </source>
</evidence>
<dbReference type="GO" id="GO:0005886">
    <property type="term" value="C:plasma membrane"/>
    <property type="evidence" value="ECO:0007669"/>
    <property type="project" value="TreeGrafter"/>
</dbReference>
<keyword evidence="3" id="KW-0175">Coiled coil</keyword>
<evidence type="ECO:0000256" key="2">
    <source>
        <dbReference type="ARBA" id="ARBA00034247"/>
    </source>
</evidence>
<dbReference type="PANTHER" id="PTHR45138">
    <property type="entry name" value="REGULATORY COMPONENTS OF SENSORY TRANSDUCTION SYSTEM"/>
    <property type="match status" value="1"/>
</dbReference>
<keyword evidence="4" id="KW-0812">Transmembrane</keyword>
<keyword evidence="4" id="KW-1133">Transmembrane helix</keyword>
<dbReference type="EMBL" id="CP036316">
    <property type="protein sequence ID" value="QDT62963.1"/>
    <property type="molecule type" value="Genomic_DNA"/>
</dbReference>
<dbReference type="OrthoDB" id="244535at2"/>
<dbReference type="SUPFAM" id="SSF55073">
    <property type="entry name" value="Nucleotide cyclase"/>
    <property type="match status" value="1"/>
</dbReference>
<comment type="catalytic activity">
    <reaction evidence="2">
        <text>2 GTP = 3',3'-c-di-GMP + 2 diphosphate</text>
        <dbReference type="Rhea" id="RHEA:24898"/>
        <dbReference type="ChEBI" id="CHEBI:33019"/>
        <dbReference type="ChEBI" id="CHEBI:37565"/>
        <dbReference type="ChEBI" id="CHEBI:58805"/>
        <dbReference type="EC" id="2.7.7.65"/>
    </reaction>
</comment>
<dbReference type="PROSITE" id="PS50887">
    <property type="entry name" value="GGDEF"/>
    <property type="match status" value="1"/>
</dbReference>
<dbReference type="FunFam" id="3.30.70.270:FF:000001">
    <property type="entry name" value="Diguanylate cyclase domain protein"/>
    <property type="match status" value="1"/>
</dbReference>
<dbReference type="GO" id="GO:1902201">
    <property type="term" value="P:negative regulation of bacterial-type flagellum-dependent cell motility"/>
    <property type="evidence" value="ECO:0007669"/>
    <property type="project" value="TreeGrafter"/>
</dbReference>
<dbReference type="InterPro" id="IPR029787">
    <property type="entry name" value="Nucleotide_cyclase"/>
</dbReference>
<proteinExistence type="predicted"/>
<feature type="transmembrane region" description="Helical" evidence="4">
    <location>
        <begin position="12"/>
        <end position="30"/>
    </location>
</feature>
<gene>
    <name evidence="6" type="primary">pleD_1</name>
    <name evidence="6" type="ORF">V22_01610</name>
</gene>
<protein>
    <recommendedName>
        <fullName evidence="1">diguanylate cyclase</fullName>
        <ecNumber evidence="1">2.7.7.65</ecNumber>
    </recommendedName>
</protein>
<dbReference type="InterPro" id="IPR043128">
    <property type="entry name" value="Rev_trsase/Diguanyl_cyclase"/>
</dbReference>
<evidence type="ECO:0000259" key="5">
    <source>
        <dbReference type="PROSITE" id="PS50887"/>
    </source>
</evidence>
<dbReference type="KEGG" id="chya:V22_01610"/>
<dbReference type="Pfam" id="PF00990">
    <property type="entry name" value="GGDEF"/>
    <property type="match status" value="1"/>
</dbReference>
<organism evidence="6 7">
    <name type="scientific">Calycomorphotria hydatis</name>
    <dbReference type="NCBI Taxonomy" id="2528027"/>
    <lineage>
        <taxon>Bacteria</taxon>
        <taxon>Pseudomonadati</taxon>
        <taxon>Planctomycetota</taxon>
        <taxon>Planctomycetia</taxon>
        <taxon>Planctomycetales</taxon>
        <taxon>Planctomycetaceae</taxon>
        <taxon>Calycomorphotria</taxon>
    </lineage>
</organism>
<keyword evidence="4" id="KW-0472">Membrane</keyword>
<dbReference type="SMART" id="SM00267">
    <property type="entry name" value="GGDEF"/>
    <property type="match status" value="1"/>
</dbReference>
<name>A0A517T3L0_9PLAN</name>
<dbReference type="InterPro" id="IPR000160">
    <property type="entry name" value="GGDEF_dom"/>
</dbReference>
<sequence length="565" mass="63651">MFGDVSQVIVSGYVVALSAVVLLQYLFHLYRMSRERRRQLQIREELEGLEGELGEVRREGTLTRLENHILREFVSEANVDRALDVLLRRYVPRLEHGFAALVEKREQGFLCQWSRGLTERSRQQVTLSAAEFQHIQKERAVIRDLNSEQYAQFVGALERNDARKARKLCFIAVGSIQDPVGVFVTTDLYPTGASQQQQEELAHRLMGNVATSLAHTRLLENRELQLRAVSEMLELRTVTDKQFDSPVTMIRDFTESLRKKVGADRASVYLPEADGNMSLRSILRCGPSGTEGVDRIWQTHEDKLARVCQGIDEPKTFEGQTLQNFGIETLIRRAMIFPLKQGDRRIGLICLTKSSPIPFETSARQLADWASDYLGETLLRAVNQASIMRQARQDGLTELANRREFDTQLAAILEQTVRNGGEVSLLLCDLDRFKSINDTYGHQAGDHVLKETARIMREEVMKTRSSDRALIARYGGEEMAILLPGFPLAGAMRVADSIRTSIEQTKFEYDGRQISVTISIGIATAPQHCSTQQDLIAFADAGLYEAKESGRNKVCVSGSREVAEI</sequence>
<dbReference type="Proteomes" id="UP000319976">
    <property type="component" value="Chromosome"/>
</dbReference>
<dbReference type="GO" id="GO:0052621">
    <property type="term" value="F:diguanylate cyclase activity"/>
    <property type="evidence" value="ECO:0007669"/>
    <property type="project" value="UniProtKB-EC"/>
</dbReference>
<dbReference type="PANTHER" id="PTHR45138:SF9">
    <property type="entry name" value="DIGUANYLATE CYCLASE DGCM-RELATED"/>
    <property type="match status" value="1"/>
</dbReference>
<dbReference type="Gene3D" id="3.30.450.40">
    <property type="match status" value="1"/>
</dbReference>
<feature type="domain" description="GGDEF" evidence="5">
    <location>
        <begin position="421"/>
        <end position="559"/>
    </location>
</feature>
<dbReference type="InterPro" id="IPR050469">
    <property type="entry name" value="Diguanylate_Cyclase"/>
</dbReference>
<evidence type="ECO:0000256" key="1">
    <source>
        <dbReference type="ARBA" id="ARBA00012528"/>
    </source>
</evidence>
<dbReference type="RefSeq" id="WP_145258896.1">
    <property type="nucleotide sequence ID" value="NZ_CP036316.1"/>
</dbReference>
<dbReference type="NCBIfam" id="TIGR00254">
    <property type="entry name" value="GGDEF"/>
    <property type="match status" value="1"/>
</dbReference>
<dbReference type="EC" id="2.7.7.65" evidence="1"/>
<reference evidence="6 7" key="1">
    <citation type="submission" date="2019-02" db="EMBL/GenBank/DDBJ databases">
        <title>Deep-cultivation of Planctomycetes and their phenomic and genomic characterization uncovers novel biology.</title>
        <authorList>
            <person name="Wiegand S."/>
            <person name="Jogler M."/>
            <person name="Boedeker C."/>
            <person name="Pinto D."/>
            <person name="Vollmers J."/>
            <person name="Rivas-Marin E."/>
            <person name="Kohn T."/>
            <person name="Peeters S.H."/>
            <person name="Heuer A."/>
            <person name="Rast P."/>
            <person name="Oberbeckmann S."/>
            <person name="Bunk B."/>
            <person name="Jeske O."/>
            <person name="Meyerdierks A."/>
            <person name="Storesund J.E."/>
            <person name="Kallscheuer N."/>
            <person name="Luecker S."/>
            <person name="Lage O.M."/>
            <person name="Pohl T."/>
            <person name="Merkel B.J."/>
            <person name="Hornburger P."/>
            <person name="Mueller R.-W."/>
            <person name="Bruemmer F."/>
            <person name="Labrenz M."/>
            <person name="Spormann A.M."/>
            <person name="Op den Camp H."/>
            <person name="Overmann J."/>
            <person name="Amann R."/>
            <person name="Jetten M.S.M."/>
            <person name="Mascher T."/>
            <person name="Medema M.H."/>
            <person name="Devos D.P."/>
            <person name="Kaster A.-K."/>
            <person name="Ovreas L."/>
            <person name="Rohde M."/>
            <person name="Galperin M.Y."/>
            <person name="Jogler C."/>
        </authorList>
    </citation>
    <scope>NUCLEOTIDE SEQUENCE [LARGE SCALE GENOMIC DNA]</scope>
    <source>
        <strain evidence="6 7">V22</strain>
    </source>
</reference>
<dbReference type="Gene3D" id="3.30.70.270">
    <property type="match status" value="1"/>
</dbReference>
<dbReference type="GO" id="GO:0043709">
    <property type="term" value="P:cell adhesion involved in single-species biofilm formation"/>
    <property type="evidence" value="ECO:0007669"/>
    <property type="project" value="TreeGrafter"/>
</dbReference>
<dbReference type="InterPro" id="IPR029016">
    <property type="entry name" value="GAF-like_dom_sf"/>
</dbReference>
<evidence type="ECO:0000256" key="4">
    <source>
        <dbReference type="SAM" id="Phobius"/>
    </source>
</evidence>
<dbReference type="SUPFAM" id="SSF55781">
    <property type="entry name" value="GAF domain-like"/>
    <property type="match status" value="1"/>
</dbReference>
<feature type="coiled-coil region" evidence="3">
    <location>
        <begin position="32"/>
        <end position="59"/>
    </location>
</feature>
<dbReference type="AlphaFoldDB" id="A0A517T3L0"/>
<evidence type="ECO:0000256" key="3">
    <source>
        <dbReference type="SAM" id="Coils"/>
    </source>
</evidence>
<keyword evidence="7" id="KW-1185">Reference proteome</keyword>
<accession>A0A517T3L0</accession>